<feature type="transmembrane region" description="Helical" evidence="6">
    <location>
        <begin position="58"/>
        <end position="79"/>
    </location>
</feature>
<dbReference type="GO" id="GO:0055085">
    <property type="term" value="P:transmembrane transport"/>
    <property type="evidence" value="ECO:0007669"/>
    <property type="project" value="TreeGrafter"/>
</dbReference>
<evidence type="ECO:0000313" key="7">
    <source>
        <dbReference type="EMBL" id="RLJ51649.1"/>
    </source>
</evidence>
<evidence type="ECO:0000313" key="8">
    <source>
        <dbReference type="Proteomes" id="UP000269157"/>
    </source>
</evidence>
<comment type="similarity">
    <text evidence="2">Belongs to the autoinducer-2 exporter (AI-2E) (TC 2.A.86) family.</text>
</comment>
<feature type="transmembrane region" description="Helical" evidence="6">
    <location>
        <begin position="299"/>
        <end position="320"/>
    </location>
</feature>
<evidence type="ECO:0000256" key="5">
    <source>
        <dbReference type="ARBA" id="ARBA00023136"/>
    </source>
</evidence>
<protein>
    <submittedName>
        <fullName evidence="7">Putative PurR-regulated permease PerM</fullName>
    </submittedName>
</protein>
<dbReference type="AlphaFoldDB" id="A0A497WNX6"/>
<gene>
    <name evidence="7" type="ORF">BCF46_1863</name>
</gene>
<keyword evidence="5 6" id="KW-0472">Membrane</keyword>
<dbReference type="EMBL" id="RCCE01000003">
    <property type="protein sequence ID" value="RLJ51649.1"/>
    <property type="molecule type" value="Genomic_DNA"/>
</dbReference>
<reference evidence="7 8" key="1">
    <citation type="submission" date="2018-10" db="EMBL/GenBank/DDBJ databases">
        <title>Genomic Encyclopedia of Archaeal and Bacterial Type Strains, Phase II (KMG-II): from individual species to whole genera.</title>
        <authorList>
            <person name="Goeker M."/>
        </authorList>
    </citation>
    <scope>NUCLEOTIDE SEQUENCE [LARGE SCALE GENOMIC DNA]</scope>
    <source>
        <strain evidence="7 8">DSM 29466</strain>
    </source>
</reference>
<keyword evidence="3 6" id="KW-0812">Transmembrane</keyword>
<dbReference type="PANTHER" id="PTHR21716:SF16">
    <property type="entry name" value="BLL1467 PROTEIN"/>
    <property type="match status" value="1"/>
</dbReference>
<dbReference type="GO" id="GO:0016020">
    <property type="term" value="C:membrane"/>
    <property type="evidence" value="ECO:0007669"/>
    <property type="project" value="UniProtKB-SubCell"/>
</dbReference>
<evidence type="ECO:0000256" key="6">
    <source>
        <dbReference type="SAM" id="Phobius"/>
    </source>
</evidence>
<evidence type="ECO:0000256" key="3">
    <source>
        <dbReference type="ARBA" id="ARBA00022692"/>
    </source>
</evidence>
<sequence>MQRLSLQTTCLVLLTTISVFTVLHYTKDIFAPVFAALLLGIVLTPLSDFWIRLRIPPALAALISTSLSLMSIMILLLLIEPYITQAINKAPIIWYELRETIDEFKRMLRGLERMSEDVADAIEPTSGEAEKAPAILPSVTDALFYAPKFAAQFMMFTGTLYFFLMAQNSIYAWVGQTFSEFGEEDLRHAGSQVARYVVTISAINLGFGVLVTLAMQLLGMPSPVLWGVLAFTLNFVLYLGPIALVCALLVTGIVVFDGVESFVPAALYLAMNATEAQFVTPTLVGRSLSVNPLLVFLSLVFWLWLWGPIGGIIAIPILIWSMSVFQSAYGQTISSGTPGKLRPSSAAGSAE</sequence>
<keyword evidence="8" id="KW-1185">Reference proteome</keyword>
<comment type="caution">
    <text evidence="7">The sequence shown here is derived from an EMBL/GenBank/DDBJ whole genome shotgun (WGS) entry which is preliminary data.</text>
</comment>
<feature type="transmembrane region" description="Helical" evidence="6">
    <location>
        <begin position="224"/>
        <end position="250"/>
    </location>
</feature>
<dbReference type="RefSeq" id="WP_121023516.1">
    <property type="nucleotide sequence ID" value="NZ_RCCE01000003.1"/>
</dbReference>
<evidence type="ECO:0000256" key="4">
    <source>
        <dbReference type="ARBA" id="ARBA00022989"/>
    </source>
</evidence>
<evidence type="ECO:0000256" key="2">
    <source>
        <dbReference type="ARBA" id="ARBA00009773"/>
    </source>
</evidence>
<feature type="transmembrane region" description="Helical" evidence="6">
    <location>
        <begin position="153"/>
        <end position="175"/>
    </location>
</feature>
<dbReference type="InterPro" id="IPR002549">
    <property type="entry name" value="AI-2E-like"/>
</dbReference>
<name>A0A497WNX6_9RHOB</name>
<dbReference type="OrthoDB" id="9799225at2"/>
<feature type="transmembrane region" description="Helical" evidence="6">
    <location>
        <begin position="196"/>
        <end position="218"/>
    </location>
</feature>
<comment type="subcellular location">
    <subcellularLocation>
        <location evidence="1">Membrane</location>
        <topology evidence="1">Multi-pass membrane protein</topology>
    </subcellularLocation>
</comment>
<dbReference type="Proteomes" id="UP000269157">
    <property type="component" value="Unassembled WGS sequence"/>
</dbReference>
<evidence type="ECO:0000256" key="1">
    <source>
        <dbReference type="ARBA" id="ARBA00004141"/>
    </source>
</evidence>
<keyword evidence="4 6" id="KW-1133">Transmembrane helix</keyword>
<feature type="transmembrane region" description="Helical" evidence="6">
    <location>
        <begin position="29"/>
        <end position="51"/>
    </location>
</feature>
<dbReference type="Pfam" id="PF01594">
    <property type="entry name" value="AI-2E_transport"/>
    <property type="match status" value="1"/>
</dbReference>
<feature type="transmembrane region" description="Helical" evidence="6">
    <location>
        <begin position="262"/>
        <end position="279"/>
    </location>
</feature>
<proteinExistence type="inferred from homology"/>
<organism evidence="7 8">
    <name type="scientific">Litoreibacter meonggei</name>
    <dbReference type="NCBI Taxonomy" id="1049199"/>
    <lineage>
        <taxon>Bacteria</taxon>
        <taxon>Pseudomonadati</taxon>
        <taxon>Pseudomonadota</taxon>
        <taxon>Alphaproteobacteria</taxon>
        <taxon>Rhodobacterales</taxon>
        <taxon>Roseobacteraceae</taxon>
        <taxon>Litoreibacter</taxon>
    </lineage>
</organism>
<dbReference type="PANTHER" id="PTHR21716">
    <property type="entry name" value="TRANSMEMBRANE PROTEIN"/>
    <property type="match status" value="1"/>
</dbReference>
<accession>A0A497WNX6</accession>